<dbReference type="OrthoDB" id="3536092at2759"/>
<accession>A0A4Y8CY76</accession>
<reference evidence="1 2" key="1">
    <citation type="submission" date="2017-11" db="EMBL/GenBank/DDBJ databases">
        <title>Comparative genomics of Botrytis spp.</title>
        <authorList>
            <person name="Valero-Jimenez C.A."/>
            <person name="Tapia P."/>
            <person name="Veloso J."/>
            <person name="Silva-Moreno E."/>
            <person name="Staats M."/>
            <person name="Valdes J.H."/>
            <person name="Van Kan J.A.L."/>
        </authorList>
    </citation>
    <scope>NUCLEOTIDE SEQUENCE [LARGE SCALE GENOMIC DNA]</scope>
    <source>
        <strain evidence="1 2">MUCL2830</strain>
    </source>
</reference>
<evidence type="ECO:0000313" key="1">
    <source>
        <dbReference type="EMBL" id="TEY57366.1"/>
    </source>
</evidence>
<keyword evidence="2" id="KW-1185">Reference proteome</keyword>
<gene>
    <name evidence="1" type="ORF">BOTCAL_0220g00190</name>
</gene>
<sequence>MDPVSNDMMLLLQVILGFLHPDEPWGRTVTPSGEKGPNGYVVYLTRCPQNVVGGRGEVTSAEFGELVNATLFVTDMLVLAREVFECQ</sequence>
<dbReference type="Proteomes" id="UP000297299">
    <property type="component" value="Unassembled WGS sequence"/>
</dbReference>
<evidence type="ECO:0000313" key="2">
    <source>
        <dbReference type="Proteomes" id="UP000297299"/>
    </source>
</evidence>
<organism evidence="1 2">
    <name type="scientific">Botryotinia calthae</name>
    <dbReference type="NCBI Taxonomy" id="38488"/>
    <lineage>
        <taxon>Eukaryota</taxon>
        <taxon>Fungi</taxon>
        <taxon>Dikarya</taxon>
        <taxon>Ascomycota</taxon>
        <taxon>Pezizomycotina</taxon>
        <taxon>Leotiomycetes</taxon>
        <taxon>Helotiales</taxon>
        <taxon>Sclerotiniaceae</taxon>
        <taxon>Botryotinia</taxon>
    </lineage>
</organism>
<proteinExistence type="predicted"/>
<protein>
    <submittedName>
        <fullName evidence="1">Uncharacterized protein</fullName>
    </submittedName>
</protein>
<dbReference type="EMBL" id="PHWZ01000220">
    <property type="protein sequence ID" value="TEY57366.1"/>
    <property type="molecule type" value="Genomic_DNA"/>
</dbReference>
<name>A0A4Y8CY76_9HELO</name>
<dbReference type="AlphaFoldDB" id="A0A4Y8CY76"/>
<comment type="caution">
    <text evidence="1">The sequence shown here is derived from an EMBL/GenBank/DDBJ whole genome shotgun (WGS) entry which is preliminary data.</text>
</comment>